<sequence>MISHDLSARARHLHTAGAELPLPEVLELTGRLCQDADCLAAVAVDAARQRGQDWQEVASAARLSEASARARWGGVRASRLVAARVPLPSARPAYREPPAPADGEFILRPAGPASCGAAQALGAALRTLHERSAAGLSRVSSITDLPLPVLTSVLEGRTVAPWSVIYMLAHALGGEPQELRWLWQHAWGQPAPGDVGDSPERLRAALCGARLAAGLPDLAASCPPDRDVAEVRAVFDGQAVPDWPVVSHVLTVLGADLASFESLWAEARAAQLAAREGDR</sequence>
<accession>A0A124ECX9</accession>
<comment type="caution">
    <text evidence="1">The sequence shown here is derived from an EMBL/GenBank/DDBJ whole genome shotgun (WGS) entry which is preliminary data.</text>
</comment>
<proteinExistence type="predicted"/>
<dbReference type="STRING" id="936756.ATE80_09585"/>
<dbReference type="RefSeq" id="WP_058941732.1">
    <property type="nucleotide sequence ID" value="NZ_LNSV01000017.1"/>
</dbReference>
<dbReference type="OrthoDB" id="3829505at2"/>
<evidence type="ECO:0000313" key="1">
    <source>
        <dbReference type="EMBL" id="KUH39051.1"/>
    </source>
</evidence>
<reference evidence="1 2" key="1">
    <citation type="submission" date="2015-11" db="EMBL/GenBank/DDBJ databases">
        <title>Genome-wide analysis reveals the secondary metabolome in Streptomyces kanasensis ZX01.</title>
        <authorList>
            <person name="Zhang G."/>
            <person name="Han L."/>
            <person name="Feng J."/>
            <person name="Zhang X."/>
        </authorList>
    </citation>
    <scope>NUCLEOTIDE SEQUENCE [LARGE SCALE GENOMIC DNA]</scope>
    <source>
        <strain evidence="1 2">ZX01</strain>
    </source>
</reference>
<protein>
    <submittedName>
        <fullName evidence="1">Uncharacterized protein</fullName>
    </submittedName>
</protein>
<dbReference type="EMBL" id="LNSV01000017">
    <property type="protein sequence ID" value="KUH39051.1"/>
    <property type="molecule type" value="Genomic_DNA"/>
</dbReference>
<evidence type="ECO:0000313" key="2">
    <source>
        <dbReference type="Proteomes" id="UP000054011"/>
    </source>
</evidence>
<dbReference type="Proteomes" id="UP000054011">
    <property type="component" value="Unassembled WGS sequence"/>
</dbReference>
<dbReference type="AlphaFoldDB" id="A0A124ECX9"/>
<keyword evidence="2" id="KW-1185">Reference proteome</keyword>
<name>A0A124ECX9_9ACTN</name>
<gene>
    <name evidence="1" type="ORF">ATE80_09585</name>
</gene>
<organism evidence="1 2">
    <name type="scientific">Streptomyces kanasensis</name>
    <dbReference type="NCBI Taxonomy" id="936756"/>
    <lineage>
        <taxon>Bacteria</taxon>
        <taxon>Bacillati</taxon>
        <taxon>Actinomycetota</taxon>
        <taxon>Actinomycetes</taxon>
        <taxon>Kitasatosporales</taxon>
        <taxon>Streptomycetaceae</taxon>
        <taxon>Streptomyces</taxon>
    </lineage>
</organism>